<keyword evidence="3" id="KW-0808">Transferase</keyword>
<reference evidence="11 12" key="1">
    <citation type="journal article" date="2015" name="BMC Genomics">
        <title>Gene expression during zombie ant biting behavior reflects the complexity underlying fungal parasitic behavioral manipulation.</title>
        <authorList>
            <person name="de Bekker C."/>
            <person name="Ohm R.A."/>
            <person name="Loreto R.G."/>
            <person name="Sebastian A."/>
            <person name="Albert I."/>
            <person name="Merrow M."/>
            <person name="Brachmann A."/>
            <person name="Hughes D.P."/>
        </authorList>
    </citation>
    <scope>NUCLEOTIDE SEQUENCE [LARGE SCALE GENOMIC DNA]</scope>
    <source>
        <strain evidence="11 12">SC16a</strain>
    </source>
</reference>
<evidence type="ECO:0000313" key="12">
    <source>
        <dbReference type="Proteomes" id="UP000037136"/>
    </source>
</evidence>
<comment type="caution">
    <text evidence="11">The sequence shown here is derived from an EMBL/GenBank/DDBJ whole genome shotgun (WGS) entry which is preliminary data.</text>
</comment>
<feature type="transmembrane region" description="Helical" evidence="9">
    <location>
        <begin position="25"/>
        <end position="43"/>
    </location>
</feature>
<dbReference type="PANTHER" id="PTHR10811">
    <property type="entry name" value="FRINGE-RELATED"/>
    <property type="match status" value="1"/>
</dbReference>
<evidence type="ECO:0000256" key="5">
    <source>
        <dbReference type="ARBA" id="ARBA00022968"/>
    </source>
</evidence>
<dbReference type="Pfam" id="PF02434">
    <property type="entry name" value="Fringe"/>
    <property type="match status" value="1"/>
</dbReference>
<dbReference type="AlphaFoldDB" id="A0A2A9PQ77"/>
<evidence type="ECO:0000256" key="7">
    <source>
        <dbReference type="ARBA" id="ARBA00023136"/>
    </source>
</evidence>
<evidence type="ECO:0000256" key="4">
    <source>
        <dbReference type="ARBA" id="ARBA00022692"/>
    </source>
</evidence>
<keyword evidence="5" id="KW-0735">Signal-anchor</keyword>
<dbReference type="Proteomes" id="UP000037136">
    <property type="component" value="Unassembled WGS sequence"/>
</dbReference>
<dbReference type="Gene3D" id="3.90.550.50">
    <property type="match status" value="1"/>
</dbReference>
<dbReference type="GO" id="GO:0016020">
    <property type="term" value="C:membrane"/>
    <property type="evidence" value="ECO:0007669"/>
    <property type="project" value="UniProtKB-SubCell"/>
</dbReference>
<evidence type="ECO:0000256" key="6">
    <source>
        <dbReference type="ARBA" id="ARBA00022989"/>
    </source>
</evidence>
<protein>
    <recommendedName>
        <fullName evidence="10">Fringe-like glycosyltransferase domain-containing protein</fullName>
    </recommendedName>
</protein>
<evidence type="ECO:0000313" key="11">
    <source>
        <dbReference type="EMBL" id="PFH62933.1"/>
    </source>
</evidence>
<organism evidence="11 12">
    <name type="scientific">Ophiocordyceps unilateralis</name>
    <name type="common">Zombie-ant fungus</name>
    <name type="synonym">Torrubia unilateralis</name>
    <dbReference type="NCBI Taxonomy" id="268505"/>
    <lineage>
        <taxon>Eukaryota</taxon>
        <taxon>Fungi</taxon>
        <taxon>Dikarya</taxon>
        <taxon>Ascomycota</taxon>
        <taxon>Pezizomycotina</taxon>
        <taxon>Sordariomycetes</taxon>
        <taxon>Hypocreomycetidae</taxon>
        <taxon>Hypocreales</taxon>
        <taxon>Ophiocordycipitaceae</taxon>
        <taxon>Ophiocordyceps</taxon>
    </lineage>
</organism>
<evidence type="ECO:0000256" key="1">
    <source>
        <dbReference type="ARBA" id="ARBA00004606"/>
    </source>
</evidence>
<evidence type="ECO:0000256" key="8">
    <source>
        <dbReference type="ARBA" id="ARBA00037847"/>
    </source>
</evidence>
<feature type="domain" description="Fringe-like glycosyltransferase" evidence="10">
    <location>
        <begin position="267"/>
        <end position="376"/>
    </location>
</feature>
<keyword evidence="4 9" id="KW-0812">Transmembrane</keyword>
<dbReference type="STRING" id="268505.A0A2A9PQ77"/>
<evidence type="ECO:0000256" key="9">
    <source>
        <dbReference type="SAM" id="Phobius"/>
    </source>
</evidence>
<keyword evidence="12" id="KW-1185">Reference proteome</keyword>
<dbReference type="EMBL" id="LAZP02000013">
    <property type="protein sequence ID" value="PFH62933.1"/>
    <property type="molecule type" value="Genomic_DNA"/>
</dbReference>
<reference evidence="11 12" key="2">
    <citation type="journal article" date="2017" name="Sci. Rep.">
        <title>Ant-infecting Ophiocordyceps genomes reveal a high diversity of potential behavioral manipulation genes and a possible major role for enterotoxins.</title>
        <authorList>
            <person name="de Bekker C."/>
            <person name="Ohm R.A."/>
            <person name="Evans H.C."/>
            <person name="Brachmann A."/>
            <person name="Hughes D.P."/>
        </authorList>
    </citation>
    <scope>NUCLEOTIDE SEQUENCE [LARGE SCALE GENOMIC DNA]</scope>
    <source>
        <strain evidence="11 12">SC16a</strain>
    </source>
</reference>
<evidence type="ECO:0000259" key="10">
    <source>
        <dbReference type="Pfam" id="PF02434"/>
    </source>
</evidence>
<comment type="subcellular location">
    <subcellularLocation>
        <location evidence="8">Endomembrane system</location>
        <topology evidence="8">Single-pass membrane protein</topology>
    </subcellularLocation>
    <subcellularLocation>
        <location evidence="1">Membrane</location>
        <topology evidence="1">Single-pass type II membrane protein</topology>
    </subcellularLocation>
</comment>
<gene>
    <name evidence="11" type="ORF">XA68_10986</name>
</gene>
<keyword evidence="7 9" id="KW-0472">Membrane</keyword>
<name>A0A2A9PQ77_OPHUN</name>
<evidence type="ECO:0000256" key="2">
    <source>
        <dbReference type="ARBA" id="ARBA00022676"/>
    </source>
</evidence>
<dbReference type="GO" id="GO:0016757">
    <property type="term" value="F:glycosyltransferase activity"/>
    <property type="evidence" value="ECO:0007669"/>
    <property type="project" value="UniProtKB-KW"/>
</dbReference>
<keyword evidence="2" id="KW-0328">Glycosyltransferase</keyword>
<keyword evidence="6 9" id="KW-1133">Transmembrane helix</keyword>
<dbReference type="InterPro" id="IPR003378">
    <property type="entry name" value="Fringe-like_glycosylTrfase"/>
</dbReference>
<dbReference type="GO" id="GO:0012505">
    <property type="term" value="C:endomembrane system"/>
    <property type="evidence" value="ECO:0007669"/>
    <property type="project" value="UniProtKB-SubCell"/>
</dbReference>
<accession>A0A2A9PQ77</accession>
<sequence>MTSLDSMTPLYRAHSPRRARSFRRFAWIAVFTVVVVIILTTATRSDLANRNQRLFDSFHPDASNKDRLSIAETLLRSEKQNGDCSVDIKRLSEIQQRYNLGDKLQYMRRVVLFNRLPGLKRKRMTMVSHKLVPEAFNLVDFSEPQDIYNSCLEPISVDVPASGLPSTVDASDFVFGVSTTYGRFKDPNSSPVNDWVHWLTDGNGRSNGGKLLLTLLNAGAKELDEAASTLHDFGIDADVLPSDPTANMAIRYVQLVPTILYSLGSSYSYKWVVLCDDDTFFPNMHALVQHFRGLDSSREMYVGTLSEDVAAVHRHGSQAFGGAGVFLSLPLAQRISRECEPSFSKLKTMKDLQGDMVLRECIYEKTETRLTTVSDLWQLDFMGDPSGFYEWGVKPLSLHHYRSWHQAKPGEMAKIAHNCGEDCILQRFQTLDNFIISGFSIAHYPWGFDFDTNQMEKSQRPLQDDIGWNFDYKFGPQRPALKRTGRKIAWELQESTVERDGSVSQVYIRSRHDSRWLNEKSEPMSDIDGVIELVWAPS</sequence>
<dbReference type="OrthoDB" id="414175at2759"/>
<evidence type="ECO:0000256" key="3">
    <source>
        <dbReference type="ARBA" id="ARBA00022679"/>
    </source>
</evidence>
<proteinExistence type="predicted"/>